<comment type="caution">
    <text evidence="6">The sequence shown here is derived from an EMBL/GenBank/DDBJ whole genome shotgun (WGS) entry which is preliminary data.</text>
</comment>
<evidence type="ECO:0000256" key="5">
    <source>
        <dbReference type="ARBA" id="ARBA00035716"/>
    </source>
</evidence>
<dbReference type="Gene3D" id="3.30.70.1730">
    <property type="match status" value="1"/>
</dbReference>
<dbReference type="GO" id="GO:0005840">
    <property type="term" value="C:ribosome"/>
    <property type="evidence" value="ECO:0007669"/>
    <property type="project" value="UniProtKB-KW"/>
</dbReference>
<comment type="similarity">
    <text evidence="1">Belongs to the universal ribosomal protein uL10 family.</text>
</comment>
<proteinExistence type="inferred from homology"/>
<dbReference type="PANTHER" id="PTHR11560">
    <property type="entry name" value="39S RIBOSOMAL PROTEIN L10, MITOCHONDRIAL"/>
    <property type="match status" value="1"/>
</dbReference>
<dbReference type="GO" id="GO:1990904">
    <property type="term" value="C:ribonucleoprotein complex"/>
    <property type="evidence" value="ECO:0007669"/>
    <property type="project" value="UniProtKB-KW"/>
</dbReference>
<dbReference type="OrthoDB" id="79514at2759"/>
<evidence type="ECO:0000313" key="7">
    <source>
        <dbReference type="Proteomes" id="UP000770661"/>
    </source>
</evidence>
<evidence type="ECO:0000256" key="3">
    <source>
        <dbReference type="ARBA" id="ARBA00023274"/>
    </source>
</evidence>
<evidence type="ECO:0000256" key="4">
    <source>
        <dbReference type="ARBA" id="ARBA00035707"/>
    </source>
</evidence>
<keyword evidence="2 6" id="KW-0689">Ribosomal protein</keyword>
<dbReference type="Proteomes" id="UP000770661">
    <property type="component" value="Unassembled WGS sequence"/>
</dbReference>
<dbReference type="Pfam" id="PF00466">
    <property type="entry name" value="Ribosomal_L10"/>
    <property type="match status" value="1"/>
</dbReference>
<protein>
    <recommendedName>
        <fullName evidence="4">Large ribosomal subunit protein uL10m</fullName>
    </recommendedName>
    <alternativeName>
        <fullName evidence="5">39S ribosomal protein L10, mitochondrial</fullName>
    </alternativeName>
</protein>
<evidence type="ECO:0000313" key="6">
    <source>
        <dbReference type="EMBL" id="KAG0715947.1"/>
    </source>
</evidence>
<dbReference type="InterPro" id="IPR001790">
    <property type="entry name" value="Ribosomal_uL10"/>
</dbReference>
<dbReference type="InterPro" id="IPR043141">
    <property type="entry name" value="Ribosomal_uL10-like_sf"/>
</dbReference>
<name>A0A8J4XYC0_CHIOP</name>
<keyword evidence="7" id="KW-1185">Reference proteome</keyword>
<evidence type="ECO:0000256" key="1">
    <source>
        <dbReference type="ARBA" id="ARBA00008889"/>
    </source>
</evidence>
<gene>
    <name evidence="6" type="primary">mRpL10_0</name>
    <name evidence="6" type="ORF">GWK47_010786</name>
</gene>
<dbReference type="SUPFAM" id="SSF160369">
    <property type="entry name" value="Ribosomal protein L10-like"/>
    <property type="match status" value="1"/>
</dbReference>
<accession>A0A8J4XYC0</accession>
<sequence>MSATLVRRLLPVWSPVITLVRTRTRTINIKKPAIPHWSRAVVLKLTKPIYEDPEEGIHPRESCRKRINAMQKQTKEASQSAMRSSTEVNPFEQILANEYREMIENAKLVAVFHKLPITEKELFVARLQLNKISLKYMRHNNTIMRLAFTGTKYEALLKLYESNTCTFIGDDPAVAKCPRFYSHRVVLRSHLLTLNVATCDLPTLLVAAGVHPSRQHAVIRLSCAFLRKPGQLQHL</sequence>
<dbReference type="InterPro" id="IPR047865">
    <property type="entry name" value="Ribosomal_uL10_bac_type"/>
</dbReference>
<keyword evidence="3" id="KW-0687">Ribonucleoprotein</keyword>
<evidence type="ECO:0000256" key="2">
    <source>
        <dbReference type="ARBA" id="ARBA00022980"/>
    </source>
</evidence>
<organism evidence="6 7">
    <name type="scientific">Chionoecetes opilio</name>
    <name type="common">Atlantic snow crab</name>
    <name type="synonym">Cancer opilio</name>
    <dbReference type="NCBI Taxonomy" id="41210"/>
    <lineage>
        <taxon>Eukaryota</taxon>
        <taxon>Metazoa</taxon>
        <taxon>Ecdysozoa</taxon>
        <taxon>Arthropoda</taxon>
        <taxon>Crustacea</taxon>
        <taxon>Multicrustacea</taxon>
        <taxon>Malacostraca</taxon>
        <taxon>Eumalacostraca</taxon>
        <taxon>Eucarida</taxon>
        <taxon>Decapoda</taxon>
        <taxon>Pleocyemata</taxon>
        <taxon>Brachyura</taxon>
        <taxon>Eubrachyura</taxon>
        <taxon>Majoidea</taxon>
        <taxon>Majidae</taxon>
        <taxon>Chionoecetes</taxon>
    </lineage>
</organism>
<dbReference type="EMBL" id="JACEEZ010019218">
    <property type="protein sequence ID" value="KAG0715947.1"/>
    <property type="molecule type" value="Genomic_DNA"/>
</dbReference>
<reference evidence="6" key="1">
    <citation type="submission" date="2020-07" db="EMBL/GenBank/DDBJ databases">
        <title>The High-quality genome of the commercially important snow crab, Chionoecetes opilio.</title>
        <authorList>
            <person name="Jeong J.-H."/>
            <person name="Ryu S."/>
        </authorList>
    </citation>
    <scope>NUCLEOTIDE SEQUENCE</scope>
    <source>
        <strain evidence="6">MADBK_172401_WGS</strain>
        <tissue evidence="6">Digestive gland</tissue>
    </source>
</reference>
<dbReference type="AlphaFoldDB" id="A0A8J4XYC0"/>